<keyword evidence="5" id="KW-0966">Cell projection</keyword>
<keyword evidence="11" id="KW-1185">Reference proteome</keyword>
<dbReference type="InterPro" id="IPR006626">
    <property type="entry name" value="PbH1"/>
</dbReference>
<dbReference type="GO" id="GO:0004556">
    <property type="term" value="F:alpha-amylase activity"/>
    <property type="evidence" value="ECO:0007669"/>
    <property type="project" value="UniProtKB-EC"/>
</dbReference>
<evidence type="ECO:0000256" key="1">
    <source>
        <dbReference type="ARBA" id="ARBA00000548"/>
    </source>
</evidence>
<evidence type="ECO:0000256" key="7">
    <source>
        <dbReference type="SAM" id="MobiDB-lite"/>
    </source>
</evidence>
<comment type="caution">
    <text evidence="10">The sequence shown here is derived from an EMBL/GenBank/DDBJ whole genome shotgun (WGS) entry which is preliminary data.</text>
</comment>
<dbReference type="SMART" id="SM00710">
    <property type="entry name" value="PbH1"/>
    <property type="match status" value="6"/>
</dbReference>
<organism evidence="10 11">
    <name type="scientific">Oryzihumus leptocrescens</name>
    <dbReference type="NCBI Taxonomy" id="297536"/>
    <lineage>
        <taxon>Bacteria</taxon>
        <taxon>Bacillati</taxon>
        <taxon>Actinomycetota</taxon>
        <taxon>Actinomycetes</taxon>
        <taxon>Micrococcales</taxon>
        <taxon>Intrasporangiaceae</taxon>
        <taxon>Oryzihumus</taxon>
    </lineage>
</organism>
<dbReference type="SUPFAM" id="SSF81296">
    <property type="entry name" value="E set domains"/>
    <property type="match status" value="1"/>
</dbReference>
<comment type="catalytic activity">
    <reaction evidence="1">
        <text>Endohydrolysis of (1-&gt;4)-alpha-D-glucosidic linkages in polysaccharides containing three or more (1-&gt;4)-alpha-linked D-glucose units.</text>
        <dbReference type="EC" id="3.2.1.1"/>
    </reaction>
</comment>
<dbReference type="InterPro" id="IPR013783">
    <property type="entry name" value="Ig-like_fold"/>
</dbReference>
<proteinExistence type="predicted"/>
<feature type="domain" description="IPT/TIG" evidence="9">
    <location>
        <begin position="1090"/>
        <end position="1150"/>
    </location>
</feature>
<feature type="region of interest" description="Disordered" evidence="7">
    <location>
        <begin position="1762"/>
        <end position="1793"/>
    </location>
</feature>
<evidence type="ECO:0000313" key="11">
    <source>
        <dbReference type="Proteomes" id="UP000319514"/>
    </source>
</evidence>
<dbReference type="EC" id="3.2.1.1" evidence="3"/>
<gene>
    <name evidence="10" type="ORF">FB474_3059</name>
</gene>
<dbReference type="SUPFAM" id="SSF49452">
    <property type="entry name" value="Starch-binding domain-like"/>
    <property type="match status" value="1"/>
</dbReference>
<evidence type="ECO:0000256" key="5">
    <source>
        <dbReference type="ARBA" id="ARBA00023273"/>
    </source>
</evidence>
<dbReference type="SUPFAM" id="SSF117074">
    <property type="entry name" value="Hypothetical protein PA1324"/>
    <property type="match status" value="1"/>
</dbReference>
<feature type="signal peptide" evidence="8">
    <location>
        <begin position="1"/>
        <end position="37"/>
    </location>
</feature>
<dbReference type="Gene3D" id="2.60.40.10">
    <property type="entry name" value="Immunoglobulins"/>
    <property type="match status" value="2"/>
</dbReference>
<dbReference type="InterPro" id="IPR013784">
    <property type="entry name" value="Carb-bd-like_fold"/>
</dbReference>
<dbReference type="Proteomes" id="UP000319514">
    <property type="component" value="Unassembled WGS sequence"/>
</dbReference>
<keyword evidence="4" id="KW-0106">Calcium</keyword>
<dbReference type="Pfam" id="PF01833">
    <property type="entry name" value="TIG"/>
    <property type="match status" value="1"/>
</dbReference>
<evidence type="ECO:0000256" key="2">
    <source>
        <dbReference type="ARBA" id="ARBA00004316"/>
    </source>
</evidence>
<evidence type="ECO:0000256" key="4">
    <source>
        <dbReference type="ARBA" id="ARBA00022837"/>
    </source>
</evidence>
<evidence type="ECO:0000256" key="8">
    <source>
        <dbReference type="SAM" id="SignalP"/>
    </source>
</evidence>
<feature type="compositionally biased region" description="Low complexity" evidence="7">
    <location>
        <begin position="866"/>
        <end position="875"/>
    </location>
</feature>
<dbReference type="GO" id="GO:0030246">
    <property type="term" value="F:carbohydrate binding"/>
    <property type="evidence" value="ECO:0007669"/>
    <property type="project" value="InterPro"/>
</dbReference>
<dbReference type="SUPFAM" id="SSF51126">
    <property type="entry name" value="Pectin lyase-like"/>
    <property type="match status" value="1"/>
</dbReference>
<dbReference type="GO" id="GO:0005975">
    <property type="term" value="P:carbohydrate metabolic process"/>
    <property type="evidence" value="ECO:0007669"/>
    <property type="project" value="UniProtKB-ARBA"/>
</dbReference>
<reference evidence="10 11" key="1">
    <citation type="submission" date="2019-06" db="EMBL/GenBank/DDBJ databases">
        <title>Sequencing the genomes of 1000 actinobacteria strains.</title>
        <authorList>
            <person name="Klenk H.-P."/>
        </authorList>
    </citation>
    <scope>NUCLEOTIDE SEQUENCE [LARGE SCALE GENOMIC DNA]</scope>
    <source>
        <strain evidence="10 11">DSM 18082</strain>
    </source>
</reference>
<evidence type="ECO:0000256" key="3">
    <source>
        <dbReference type="ARBA" id="ARBA00012595"/>
    </source>
</evidence>
<dbReference type="InterPro" id="IPR011050">
    <property type="entry name" value="Pectin_lyase_fold/virulence"/>
</dbReference>
<dbReference type="InterPro" id="IPR012334">
    <property type="entry name" value="Pectin_lyas_fold"/>
</dbReference>
<evidence type="ECO:0000313" key="10">
    <source>
        <dbReference type="EMBL" id="TQL61645.1"/>
    </source>
</evidence>
<dbReference type="InterPro" id="IPR014756">
    <property type="entry name" value="Ig_E-set"/>
</dbReference>
<accession>A0A542ZMT6</accession>
<keyword evidence="8" id="KW-0732">Signal</keyword>
<dbReference type="InterPro" id="IPR002909">
    <property type="entry name" value="IPT_dom"/>
</dbReference>
<dbReference type="EMBL" id="VFOQ01000001">
    <property type="protein sequence ID" value="TQL61645.1"/>
    <property type="molecule type" value="Genomic_DNA"/>
</dbReference>
<dbReference type="GO" id="GO:0042995">
    <property type="term" value="C:cell projection"/>
    <property type="evidence" value="ECO:0007669"/>
    <property type="project" value="UniProtKB-SubCell"/>
</dbReference>
<feature type="region of interest" description="Disordered" evidence="7">
    <location>
        <begin position="831"/>
        <end position="875"/>
    </location>
</feature>
<dbReference type="RefSeq" id="WP_141789397.1">
    <property type="nucleotide sequence ID" value="NZ_BAAAKX010000018.1"/>
</dbReference>
<feature type="chain" id="PRO_5022157911" description="alpha-amylase" evidence="8">
    <location>
        <begin position="38"/>
        <end position="1793"/>
    </location>
</feature>
<evidence type="ECO:0000259" key="9">
    <source>
        <dbReference type="Pfam" id="PF01833"/>
    </source>
</evidence>
<dbReference type="OrthoDB" id="3771655at2"/>
<feature type="region of interest" description="Disordered" evidence="7">
    <location>
        <begin position="666"/>
        <end position="694"/>
    </location>
</feature>
<sequence length="1793" mass="187131">MKTPTTRGRFARGLLGLSLVAVLLPATMTLAPSRASAATSGPGSITLSVTSARSVNTGPGFVHRGDPVTAYKWIINVDDTGDPGTAANPGTDTCLPSRATGGSSNPDFADTCLWPSTRPTSGFAPIVAQGDESDLGGSKALDGLPAGKYLISVTADGFKIDGKHFTVTPGGTTPVKVEMNPTPLPLTTLRLTVFNDNAPVDATYEVDAEQGLAGFTAHLTDVFGTVSTDYYGNALCTVYQHAGRNGTGPMLFDADNHPVIDTTRSTGRCTSDRNGQIVIPNLGPNRYAATVTPPVPSASQTWKWVQTTTLEGGHDHDIWQQEGETGYDTEQTKGAELVPSVQFGFVRTQAVALPRRGPVPTGEIKGVAVSGLPYIGGQNGQTVPETGFAGAKVEGPLANPWIALSDLDAGDAQVYVGRGNADGSFDIKNLPDGTYQLSIWDDDQDYILWSFNVEVHDGGVTNVGNKMVVGWFTHLHGRVFVDANGNGKWDTGEKAVPQFALTVRERDNSLMDQATNTATTDSNGAYDIREVYPLGKWLVLEAFNTRYKTTGVTYQAENDPKPTTQLGSLVDLDFLPIIGLKGEIDWGVQPYDNGTNGGIVGTVSYDTTRNELDPADAVSEGYQPGIPGVPVRLYVPTPCSATTPEEVANACRQGYAIVPLTVKDAGGQVVDNPDPKRGEMVKGPEVQSSYTSEEWAAPRGCTARMYNGQPLTDQQALPEFGTTANRLCVEAPMMGVAAGPSDATPGNAGQTVNGNYGFSTSAINLYAPGDPRNPAPDHQLALYANLHDAGYDEEDLPPIDYIVSVDIPKDPVDGKPMYQVTKEEDVNVFSGDSYLPQENYPPATPAAASDPAGPPEKSPKQPSQPPSQQAGIISPCAGPLHTVHVTNQDFADGGGSPFEGYDRPLCTDKLVTVRSGQATAPNFNLFTDVPIPTHFWGLTLNDLGLTLDKRSVNYGEAQGLPFVPVGLYDWSGRLVDTVHTDFNGLYEALEPSTSTYNCPVPAGPCPNMYRFVGNDPGQPGALNPDYNSRFRTIATNFQAWPGLYTVTDEAPTQVAATVLAPDTTTANDTRCDLGATAPQLFAVDRPYVRQGTPGDSRVVTVTGLGFGSSGTLKLGGTTVTTSTWSDTRIVFTVPSTTALGATRIDITNAAGLSSWNGLTLQVLGANTASTLGRVAGNPQLAEVGPGKQFSTVQAALEAARPTSARPYWLVVVWPNAQTSANPQGEYTENLIVHHRVRIQGVGPGGFLPDKTYVPGSILDGSGFNPDNASGTAWVTLLGSLRYSGDAAVPDAAVVTVLDDPSGPSGGYGNVSLDGFTVTGGAQSDFAGNVNEITGGVKTPYGATGALVTQGGGIYLHSNVRSMQVTDNVIRGNGGSYGGAIRVGTPYVGDNRNYDLTVAHNQIRDNGGTNLAGGIGLFTGSDGYQVTDNALCGNFSAEYGGALSAFGYNANPGGSAGGTIARNRIWFNASYDEGGAVMVAGELPADPTQLSAGSGPVTIDANVVQANLANDDGGGIRLLQTSGSHISRNNPETISITNNTIANNVSAHEGGGIALDDAVFVNVVNNTISRNLTTATAVTSDGQPAPAGLSTAANSDPLQARLRNNALFPGSTTLQATTFSKPTLLDDVLSDNRAGTFNGGWVYGIGGTLPDGTSGGVNPWDMGVVDTAGSLSPVSSVIESTNGTDGGTNTTVTSAPGLKDPFDVTVNILASRTYPAFRQAVIVAEILPPTLMGDYHLAGSSSPAWGRGAANTVVQWGTTTGFSYTVSSPPGDIDGDPRPGTGSRYDAGSDQLKP</sequence>
<protein>
    <recommendedName>
        <fullName evidence="3">alpha-amylase</fullName>
        <ecNumber evidence="3">3.2.1.1</ecNumber>
    </recommendedName>
    <alternativeName>
        <fullName evidence="6">1,4-alpha-D-glucan glucanohydrolase</fullName>
    </alternativeName>
</protein>
<name>A0A542ZMT6_9MICO</name>
<feature type="compositionally biased region" description="Basic and acidic residues" evidence="7">
    <location>
        <begin position="673"/>
        <end position="682"/>
    </location>
</feature>
<evidence type="ECO:0000256" key="6">
    <source>
        <dbReference type="ARBA" id="ARBA00030238"/>
    </source>
</evidence>
<dbReference type="Gene3D" id="2.160.20.10">
    <property type="entry name" value="Single-stranded right-handed beta-helix, Pectin lyase-like"/>
    <property type="match status" value="1"/>
</dbReference>
<comment type="subcellular location">
    <subcellularLocation>
        <location evidence="2">Cell projection</location>
    </subcellularLocation>
</comment>